<organism evidence="3 4">
    <name type="scientific">Dickeya fangzhongdai</name>
    <dbReference type="NCBI Taxonomy" id="1778540"/>
    <lineage>
        <taxon>Bacteria</taxon>
        <taxon>Pseudomonadati</taxon>
        <taxon>Pseudomonadota</taxon>
        <taxon>Gammaproteobacteria</taxon>
        <taxon>Enterobacterales</taxon>
        <taxon>Pectobacteriaceae</taxon>
        <taxon>Dickeya</taxon>
    </lineage>
</organism>
<dbReference type="PANTHER" id="PTHR43708:SF3">
    <property type="entry name" value="OXIDOREDUCTASE"/>
    <property type="match status" value="1"/>
</dbReference>
<dbReference type="GO" id="GO:0000166">
    <property type="term" value="F:nucleotide binding"/>
    <property type="evidence" value="ECO:0007669"/>
    <property type="project" value="InterPro"/>
</dbReference>
<dbReference type="SUPFAM" id="SSF55347">
    <property type="entry name" value="Glyceraldehyde-3-phosphate dehydrogenase-like, C-terminal domain"/>
    <property type="match status" value="1"/>
</dbReference>
<reference evidence="4" key="1">
    <citation type="journal article" date="2018" name="Genome Announc.">
        <title>Complete genome sequence of a Dickeya fangzhongdai type strain causing bleeding canker of pear tree trunks.</title>
        <authorList>
            <person name="Zhao Y."/>
            <person name="Tian Y."/>
            <person name="Li X."/>
            <person name="Hu B."/>
        </authorList>
    </citation>
    <scope>NUCLEOTIDE SEQUENCE [LARGE SCALE GENOMIC DNA]</scope>
    <source>
        <strain evidence="4">DSM 101947</strain>
    </source>
</reference>
<proteinExistence type="predicted"/>
<dbReference type="InterPro" id="IPR036291">
    <property type="entry name" value="NAD(P)-bd_dom_sf"/>
</dbReference>
<evidence type="ECO:0000259" key="1">
    <source>
        <dbReference type="Pfam" id="PF01408"/>
    </source>
</evidence>
<dbReference type="Pfam" id="PF01408">
    <property type="entry name" value="GFO_IDH_MocA"/>
    <property type="match status" value="1"/>
</dbReference>
<gene>
    <name evidence="3" type="ORF">CVE23_14070</name>
</gene>
<evidence type="ECO:0000313" key="4">
    <source>
        <dbReference type="Proteomes" id="UP000231901"/>
    </source>
</evidence>
<dbReference type="InterPro" id="IPR004104">
    <property type="entry name" value="Gfo/Idh/MocA-like_OxRdtase_C"/>
</dbReference>
<sequence length="377" mass="41986">MKSMTNDGEALKVGFIGGGINSAIGETHKIASQMDGHFELVSGFFSRHDDINQQTAASWGIHEDRVYRDLTGFLQAEASKLDAVIILTPTPTHKDIVIACIEHQLPVICEKSLATSVEEVAEIQHALEQMNGTLLVTFNYSGYPMVRELKQRIADGELGQIRQVMVEMPQEGFLRHVKSGAVPRPQDWRQHDGVIPTVSLDLGVHAHQMVDFIIGEQAQDVYAVHHRFGEIPDVVDTVHCISGYTNQVVCNYWYTKAALGYRNGLRIRVYGSKGSAEWLQMDPEHLKLSNINGVSYVIDRTHPDNLIASQPRYNRFKAGHPAGFIEAFANYYEDIASYLKEGACEYVFGADVAMRGIRYLQAAAASAHKGEKVRITE</sequence>
<evidence type="ECO:0000259" key="2">
    <source>
        <dbReference type="Pfam" id="PF02894"/>
    </source>
</evidence>
<name>A0A2K8QNA8_9GAMM</name>
<feature type="domain" description="Gfo/Idh/MocA-like oxidoreductase C-terminal" evidence="2">
    <location>
        <begin position="150"/>
        <end position="374"/>
    </location>
</feature>
<accession>A0A2K8QNA8</accession>
<dbReference type="GeneID" id="66565455"/>
<dbReference type="Gene3D" id="3.30.360.10">
    <property type="entry name" value="Dihydrodipicolinate Reductase, domain 2"/>
    <property type="match status" value="1"/>
</dbReference>
<dbReference type="KEGG" id="dfn:CVE23_14070"/>
<dbReference type="InterPro" id="IPR000683">
    <property type="entry name" value="Gfo/Idh/MocA-like_OxRdtase_N"/>
</dbReference>
<evidence type="ECO:0000313" key="3">
    <source>
        <dbReference type="EMBL" id="ATZ95007.1"/>
    </source>
</evidence>
<dbReference type="AlphaFoldDB" id="A0A2K8QNA8"/>
<dbReference type="InterPro" id="IPR051317">
    <property type="entry name" value="Gfo/Idh/MocA_oxidoreduct"/>
</dbReference>
<dbReference type="PANTHER" id="PTHR43708">
    <property type="entry name" value="CONSERVED EXPRESSED OXIDOREDUCTASE (EUROFUNG)"/>
    <property type="match status" value="1"/>
</dbReference>
<dbReference type="Gene3D" id="3.40.50.720">
    <property type="entry name" value="NAD(P)-binding Rossmann-like Domain"/>
    <property type="match status" value="1"/>
</dbReference>
<protein>
    <submittedName>
        <fullName evidence="3">Gfo/Idh/MocA family oxidoreductase</fullName>
    </submittedName>
</protein>
<dbReference type="SUPFAM" id="SSF51735">
    <property type="entry name" value="NAD(P)-binding Rossmann-fold domains"/>
    <property type="match status" value="1"/>
</dbReference>
<dbReference type="RefSeq" id="WP_100849784.1">
    <property type="nucleotide sequence ID" value="NZ_BMJF01000002.1"/>
</dbReference>
<keyword evidence="4" id="KW-1185">Reference proteome</keyword>
<dbReference type="Proteomes" id="UP000231901">
    <property type="component" value="Chromosome"/>
</dbReference>
<feature type="domain" description="Gfo/Idh/MocA-like oxidoreductase N-terminal" evidence="1">
    <location>
        <begin position="11"/>
        <end position="137"/>
    </location>
</feature>
<dbReference type="Pfam" id="PF02894">
    <property type="entry name" value="GFO_IDH_MocA_C"/>
    <property type="match status" value="1"/>
</dbReference>
<dbReference type="EMBL" id="CP025003">
    <property type="protein sequence ID" value="ATZ95007.1"/>
    <property type="molecule type" value="Genomic_DNA"/>
</dbReference>